<organism evidence="2 3">
    <name type="scientific">Baudoinia panamericana (strain UAMH 10762)</name>
    <name type="common">Angels' share fungus</name>
    <name type="synonym">Baudoinia compniacensis (strain UAMH 10762)</name>
    <dbReference type="NCBI Taxonomy" id="717646"/>
    <lineage>
        <taxon>Eukaryota</taxon>
        <taxon>Fungi</taxon>
        <taxon>Dikarya</taxon>
        <taxon>Ascomycota</taxon>
        <taxon>Pezizomycotina</taxon>
        <taxon>Dothideomycetes</taxon>
        <taxon>Dothideomycetidae</taxon>
        <taxon>Mycosphaerellales</taxon>
        <taxon>Teratosphaeriaceae</taxon>
        <taxon>Baudoinia</taxon>
    </lineage>
</organism>
<protein>
    <submittedName>
        <fullName evidence="2">Uncharacterized protein</fullName>
    </submittedName>
</protein>
<dbReference type="AlphaFoldDB" id="M2M0M5"/>
<dbReference type="EMBL" id="KB445550">
    <property type="protein sequence ID" value="EMD00548.1"/>
    <property type="molecule type" value="Genomic_DNA"/>
</dbReference>
<accession>M2M0M5</accession>
<reference evidence="2 3" key="1">
    <citation type="journal article" date="2012" name="PLoS Pathog.">
        <title>Diverse lifestyles and strategies of plant pathogenesis encoded in the genomes of eighteen Dothideomycetes fungi.</title>
        <authorList>
            <person name="Ohm R.A."/>
            <person name="Feau N."/>
            <person name="Henrissat B."/>
            <person name="Schoch C.L."/>
            <person name="Horwitz B.A."/>
            <person name="Barry K.W."/>
            <person name="Condon B.J."/>
            <person name="Copeland A.C."/>
            <person name="Dhillon B."/>
            <person name="Glaser F."/>
            <person name="Hesse C.N."/>
            <person name="Kosti I."/>
            <person name="LaButti K."/>
            <person name="Lindquist E.A."/>
            <person name="Lucas S."/>
            <person name="Salamov A.A."/>
            <person name="Bradshaw R.E."/>
            <person name="Ciuffetti L."/>
            <person name="Hamelin R.C."/>
            <person name="Kema G.H.J."/>
            <person name="Lawrence C."/>
            <person name="Scott J.A."/>
            <person name="Spatafora J.W."/>
            <person name="Turgeon B.G."/>
            <person name="de Wit P.J.G.M."/>
            <person name="Zhong S."/>
            <person name="Goodwin S.B."/>
            <person name="Grigoriev I.V."/>
        </authorList>
    </citation>
    <scope>NUCLEOTIDE SEQUENCE [LARGE SCALE GENOMIC DNA]</scope>
    <source>
        <strain evidence="2 3">UAMH 10762</strain>
    </source>
</reference>
<dbReference type="OrthoDB" id="2563155at2759"/>
<feature type="compositionally biased region" description="Polar residues" evidence="1">
    <location>
        <begin position="23"/>
        <end position="35"/>
    </location>
</feature>
<evidence type="ECO:0000313" key="2">
    <source>
        <dbReference type="EMBL" id="EMD00548.1"/>
    </source>
</evidence>
<sequence length="184" mass="20416">MNLSQRKARFPTVTLSEARKRSSATSGDQQSSHSMTLHDSEETPGKLSYLFLFHEANPRCDSDGIIYTKFNLELLPPATTKTSFEPIKEGTNLAAISTSEVATQDERRPMNHVSKRAEREMCTGLNILEHVISTNTERRHDAPYAAKPEPVHNCDMTNPVAVFKAAKGRRSGARNFASRGLVPC</sequence>
<dbReference type="GeneID" id="19109452"/>
<dbReference type="HOGENOM" id="CLU_1467900_0_0_1"/>
<evidence type="ECO:0000256" key="1">
    <source>
        <dbReference type="SAM" id="MobiDB-lite"/>
    </source>
</evidence>
<evidence type="ECO:0000313" key="3">
    <source>
        <dbReference type="Proteomes" id="UP000011761"/>
    </source>
</evidence>
<feature type="region of interest" description="Disordered" evidence="1">
    <location>
        <begin position="1"/>
        <end position="41"/>
    </location>
</feature>
<dbReference type="Proteomes" id="UP000011761">
    <property type="component" value="Unassembled WGS sequence"/>
</dbReference>
<gene>
    <name evidence="2" type="ORF">BAUCODRAFT_173137</name>
</gene>
<dbReference type="KEGG" id="bcom:BAUCODRAFT_173137"/>
<keyword evidence="3" id="KW-1185">Reference proteome</keyword>
<name>M2M0M5_BAUPA</name>
<proteinExistence type="predicted"/>
<dbReference type="RefSeq" id="XP_007671732.1">
    <property type="nucleotide sequence ID" value="XM_007673542.1"/>
</dbReference>